<evidence type="ECO:0000313" key="1">
    <source>
        <dbReference type="EMBL" id="CAB3764077.1"/>
    </source>
</evidence>
<proteinExistence type="predicted"/>
<name>A0A6J5EE74_9BURK</name>
<dbReference type="RefSeq" id="WP_175228892.1">
    <property type="nucleotide sequence ID" value="NZ_CADIKH010000023.1"/>
</dbReference>
<dbReference type="EMBL" id="CADIKH010000023">
    <property type="protein sequence ID" value="CAB3764077.1"/>
    <property type="molecule type" value="Genomic_DNA"/>
</dbReference>
<dbReference type="InterPro" id="IPR018755">
    <property type="entry name" value="Phage_Mu_Gp48"/>
</dbReference>
<protein>
    <recommendedName>
        <fullName evidence="3">Phage tail protein</fullName>
    </recommendedName>
</protein>
<gene>
    <name evidence="1" type="ORF">LMG29542_04773</name>
</gene>
<sequence>MTAHAELLGRLLPPLSYDPKAPGLAADLRAEGNALDRALADADVIANGVVPSFLAAQFLPDWERVCGLVPAADATIQQRMSAVIAKINEIGGLSIAYFKQLAASLGYTIEIVEPQPFRVDSSRVGDTLYIEDIIFVWQVVVEGAPNLSYYFRVGQSAVGERLLSFSDPVLEQVFNDLKPAHTFVFFSYQG</sequence>
<accession>A0A6J5EE74</accession>
<dbReference type="AlphaFoldDB" id="A0A6J5EE74"/>
<evidence type="ECO:0000313" key="2">
    <source>
        <dbReference type="Proteomes" id="UP000494363"/>
    </source>
</evidence>
<reference evidence="1 2" key="1">
    <citation type="submission" date="2020-04" db="EMBL/GenBank/DDBJ databases">
        <authorList>
            <person name="De Canck E."/>
        </authorList>
    </citation>
    <scope>NUCLEOTIDE SEQUENCE [LARGE SCALE GENOMIC DNA]</scope>
    <source>
        <strain evidence="1 2">LMG 29542</strain>
    </source>
</reference>
<evidence type="ECO:0008006" key="3">
    <source>
        <dbReference type="Google" id="ProtNLM"/>
    </source>
</evidence>
<keyword evidence="2" id="KW-1185">Reference proteome</keyword>
<dbReference type="Proteomes" id="UP000494363">
    <property type="component" value="Unassembled WGS sequence"/>
</dbReference>
<organism evidence="1 2">
    <name type="scientific">Paraburkholderia humisilvae</name>
    <dbReference type="NCBI Taxonomy" id="627669"/>
    <lineage>
        <taxon>Bacteria</taxon>
        <taxon>Pseudomonadati</taxon>
        <taxon>Pseudomonadota</taxon>
        <taxon>Betaproteobacteria</taxon>
        <taxon>Burkholderiales</taxon>
        <taxon>Burkholderiaceae</taxon>
        <taxon>Paraburkholderia</taxon>
    </lineage>
</organism>
<dbReference type="Pfam" id="PF10076">
    <property type="entry name" value="Phage_Mu_Gp48"/>
    <property type="match status" value="1"/>
</dbReference>